<organism evidence="4 5">
    <name type="scientific">Alkalidesulfovibrio alkalitolerans DSM 16529</name>
    <dbReference type="NCBI Taxonomy" id="1121439"/>
    <lineage>
        <taxon>Bacteria</taxon>
        <taxon>Pseudomonadati</taxon>
        <taxon>Thermodesulfobacteriota</taxon>
        <taxon>Desulfovibrionia</taxon>
        <taxon>Desulfovibrionales</taxon>
        <taxon>Desulfovibrionaceae</taxon>
        <taxon>Alkalidesulfovibrio</taxon>
    </lineage>
</organism>
<gene>
    <name evidence="4" type="ORF">dsat_0817</name>
</gene>
<dbReference type="InterPro" id="IPR011249">
    <property type="entry name" value="Metalloenz_LuxS/M16"/>
</dbReference>
<dbReference type="Pfam" id="PF00675">
    <property type="entry name" value="Peptidase_M16"/>
    <property type="match status" value="1"/>
</dbReference>
<proteinExistence type="inferred from homology"/>
<dbReference type="Gene3D" id="3.30.830.10">
    <property type="entry name" value="Metalloenzyme, LuxS/M16 peptidase-like"/>
    <property type="match status" value="2"/>
</dbReference>
<comment type="similarity">
    <text evidence="1">Belongs to the peptidase M16 family.</text>
</comment>
<dbReference type="EMBL" id="ATHI01000028">
    <property type="protein sequence ID" value="EPR31493.1"/>
    <property type="molecule type" value="Genomic_DNA"/>
</dbReference>
<dbReference type="InterPro" id="IPR007863">
    <property type="entry name" value="Peptidase_M16_C"/>
</dbReference>
<evidence type="ECO:0000313" key="5">
    <source>
        <dbReference type="Proteomes" id="UP000014975"/>
    </source>
</evidence>
<comment type="caution">
    <text evidence="4">The sequence shown here is derived from an EMBL/GenBank/DDBJ whole genome shotgun (WGS) entry which is preliminary data.</text>
</comment>
<dbReference type="InterPro" id="IPR050361">
    <property type="entry name" value="MPP/UQCRC_Complex"/>
</dbReference>
<evidence type="ECO:0000256" key="1">
    <source>
        <dbReference type="ARBA" id="ARBA00007261"/>
    </source>
</evidence>
<dbReference type="Proteomes" id="UP000014975">
    <property type="component" value="Unassembled WGS sequence"/>
</dbReference>
<dbReference type="PANTHER" id="PTHR11851">
    <property type="entry name" value="METALLOPROTEASE"/>
    <property type="match status" value="1"/>
</dbReference>
<evidence type="ECO:0000259" key="3">
    <source>
        <dbReference type="Pfam" id="PF05193"/>
    </source>
</evidence>
<dbReference type="AlphaFoldDB" id="S7UGX1"/>
<dbReference type="Pfam" id="PF05193">
    <property type="entry name" value="Peptidase_M16_C"/>
    <property type="match status" value="1"/>
</dbReference>
<dbReference type="OrthoDB" id="9811314at2"/>
<accession>S7UGX1</accession>
<dbReference type="SUPFAM" id="SSF63411">
    <property type="entry name" value="LuxS/MPP-like metallohydrolase"/>
    <property type="match status" value="2"/>
</dbReference>
<keyword evidence="5" id="KW-1185">Reference proteome</keyword>
<reference evidence="4 5" key="1">
    <citation type="journal article" date="2013" name="Genome Announc.">
        <title>Draft genome sequences for three mercury-methylating, sulfate-reducing bacteria.</title>
        <authorList>
            <person name="Brown S.D."/>
            <person name="Hurt R.A.Jr."/>
            <person name="Gilmour C.C."/>
            <person name="Elias D.A."/>
        </authorList>
    </citation>
    <scope>NUCLEOTIDE SEQUENCE [LARGE SCALE GENOMIC DNA]</scope>
    <source>
        <strain evidence="4 5">DSM 16529</strain>
    </source>
</reference>
<dbReference type="eggNOG" id="COG0612">
    <property type="taxonomic scope" value="Bacteria"/>
</dbReference>
<sequence length="433" mass="47559">MTKPIPIVPPETLGLTRLENGLRVIVEPMPHVHSASVGIWITSGSRQEDAGREGAAHLWEHMAFKGTPRRSALELAMALDRLGGLSNAFTGREETCFHARVVDSGLHEAFDILSDMVVNPLLDETELELEKNVILQEIAAVEETPEEFVFEHFWQAVWRDPAVAHPILGTEESVRGFTIEGMRSWREQWHRPERIIVSAAGAVDPAAFTRAAARLFERLESGPKTPQPTPPLFTPRSSAIERDVEQSHVILAFPSVGLTHDSRYTVACLSALLGGQMSSRLFQEVREKRGLAYTISTSPHCLTDCGLLEVYAAASPDRTGELLDVLRHELRDVAEGGITEEEVSRAKDHLGGLVLLGAESTEERMLRQARNVALHGRPVSVEEAAGRIAAVSLDDVREAAASLSRLDEAALFVLGPRIDPSWAKTFDTAFDTP</sequence>
<feature type="domain" description="Peptidase M16 N-terminal" evidence="2">
    <location>
        <begin position="23"/>
        <end position="170"/>
    </location>
</feature>
<dbReference type="RefSeq" id="WP_020887514.1">
    <property type="nucleotide sequence ID" value="NZ_ATHI01000028.1"/>
</dbReference>
<dbReference type="GO" id="GO:0046872">
    <property type="term" value="F:metal ion binding"/>
    <property type="evidence" value="ECO:0007669"/>
    <property type="project" value="InterPro"/>
</dbReference>
<feature type="domain" description="Peptidase M16 C-terminal" evidence="3">
    <location>
        <begin position="177"/>
        <end position="348"/>
    </location>
</feature>
<dbReference type="PATRIC" id="fig|1121439.3.peg.2186"/>
<protein>
    <submittedName>
        <fullName evidence="4">Peptidase M16 domain protein</fullName>
    </submittedName>
</protein>
<evidence type="ECO:0000259" key="2">
    <source>
        <dbReference type="Pfam" id="PF00675"/>
    </source>
</evidence>
<dbReference type="PANTHER" id="PTHR11851:SF49">
    <property type="entry name" value="MITOCHONDRIAL-PROCESSING PEPTIDASE SUBUNIT ALPHA"/>
    <property type="match status" value="1"/>
</dbReference>
<evidence type="ECO:0000313" key="4">
    <source>
        <dbReference type="EMBL" id="EPR31493.1"/>
    </source>
</evidence>
<dbReference type="STRING" id="1121439.dsat_0817"/>
<dbReference type="InterPro" id="IPR011765">
    <property type="entry name" value="Pept_M16_N"/>
</dbReference>
<name>S7UGX1_9BACT</name>